<evidence type="ECO:0000256" key="2">
    <source>
        <dbReference type="SAM" id="Phobius"/>
    </source>
</evidence>
<keyword evidence="2" id="KW-1133">Transmembrane helix</keyword>
<feature type="compositionally biased region" description="Polar residues" evidence="1">
    <location>
        <begin position="25"/>
        <end position="44"/>
    </location>
</feature>
<proteinExistence type="predicted"/>
<dbReference type="Pfam" id="PF20153">
    <property type="entry name" value="DUF6535"/>
    <property type="match status" value="1"/>
</dbReference>
<sequence>MPQTEHRDLEEGSNPRPVDGHRDQPQSSQSTLNQPRRQSDYSDSSLESLPLYSMYIKIAEEEDNKMVEYCQRDKDGTLIFTGLFSATVGALLTVSIPDLRPNSQDTSAFYLKNIYQLFGNPNVSHPSIPSALAKPPAFSPPRYAIWVNSLWFLSLAVSLSCATGALLRRNWALHYIAISKPLGYTSEKQARIRAFFAKGNPGPYVIWGTGDEAASLHFSLLLFIAGGLIYIFNINRAVF</sequence>
<keyword evidence="2" id="KW-0812">Transmembrane</keyword>
<dbReference type="OrthoDB" id="3219854at2759"/>
<name>A0A9P5MQ24_9AGAM</name>
<feature type="transmembrane region" description="Helical" evidence="2">
    <location>
        <begin position="213"/>
        <end position="232"/>
    </location>
</feature>
<organism evidence="4 5">
    <name type="scientific">Russula ochroleuca</name>
    <dbReference type="NCBI Taxonomy" id="152965"/>
    <lineage>
        <taxon>Eukaryota</taxon>
        <taxon>Fungi</taxon>
        <taxon>Dikarya</taxon>
        <taxon>Basidiomycota</taxon>
        <taxon>Agaricomycotina</taxon>
        <taxon>Agaricomycetes</taxon>
        <taxon>Russulales</taxon>
        <taxon>Russulaceae</taxon>
        <taxon>Russula</taxon>
    </lineage>
</organism>
<feature type="non-terminal residue" evidence="4">
    <location>
        <position position="1"/>
    </location>
</feature>
<evidence type="ECO:0000313" key="5">
    <source>
        <dbReference type="Proteomes" id="UP000759537"/>
    </source>
</evidence>
<protein>
    <recommendedName>
        <fullName evidence="3">DUF6535 domain-containing protein</fullName>
    </recommendedName>
</protein>
<feature type="domain" description="DUF6535" evidence="3">
    <location>
        <begin position="54"/>
        <end position="232"/>
    </location>
</feature>
<gene>
    <name evidence="4" type="ORF">DFH94DRAFT_674463</name>
</gene>
<dbReference type="AlphaFoldDB" id="A0A9P5MQ24"/>
<reference evidence="4" key="2">
    <citation type="journal article" date="2020" name="Nat. Commun.">
        <title>Large-scale genome sequencing of mycorrhizal fungi provides insights into the early evolution of symbiotic traits.</title>
        <authorList>
            <person name="Miyauchi S."/>
            <person name="Kiss E."/>
            <person name="Kuo A."/>
            <person name="Drula E."/>
            <person name="Kohler A."/>
            <person name="Sanchez-Garcia M."/>
            <person name="Morin E."/>
            <person name="Andreopoulos B."/>
            <person name="Barry K.W."/>
            <person name="Bonito G."/>
            <person name="Buee M."/>
            <person name="Carver A."/>
            <person name="Chen C."/>
            <person name="Cichocki N."/>
            <person name="Clum A."/>
            <person name="Culley D."/>
            <person name="Crous P.W."/>
            <person name="Fauchery L."/>
            <person name="Girlanda M."/>
            <person name="Hayes R.D."/>
            <person name="Keri Z."/>
            <person name="LaButti K."/>
            <person name="Lipzen A."/>
            <person name="Lombard V."/>
            <person name="Magnuson J."/>
            <person name="Maillard F."/>
            <person name="Murat C."/>
            <person name="Nolan M."/>
            <person name="Ohm R.A."/>
            <person name="Pangilinan J."/>
            <person name="Pereira M.F."/>
            <person name="Perotto S."/>
            <person name="Peter M."/>
            <person name="Pfister S."/>
            <person name="Riley R."/>
            <person name="Sitrit Y."/>
            <person name="Stielow J.B."/>
            <person name="Szollosi G."/>
            <person name="Zifcakova L."/>
            <person name="Stursova M."/>
            <person name="Spatafora J.W."/>
            <person name="Tedersoo L."/>
            <person name="Vaario L.M."/>
            <person name="Yamada A."/>
            <person name="Yan M."/>
            <person name="Wang P."/>
            <person name="Xu J."/>
            <person name="Bruns T."/>
            <person name="Baldrian P."/>
            <person name="Vilgalys R."/>
            <person name="Dunand C."/>
            <person name="Henrissat B."/>
            <person name="Grigoriev I.V."/>
            <person name="Hibbett D."/>
            <person name="Nagy L.G."/>
            <person name="Martin F.M."/>
        </authorList>
    </citation>
    <scope>NUCLEOTIDE SEQUENCE</scope>
    <source>
        <strain evidence="4">Prilba</strain>
    </source>
</reference>
<keyword evidence="2" id="KW-0472">Membrane</keyword>
<accession>A0A9P5MQ24</accession>
<keyword evidence="5" id="KW-1185">Reference proteome</keyword>
<feature type="compositionally biased region" description="Basic and acidic residues" evidence="1">
    <location>
        <begin position="1"/>
        <end position="10"/>
    </location>
</feature>
<feature type="transmembrane region" description="Helical" evidence="2">
    <location>
        <begin position="143"/>
        <end position="167"/>
    </location>
</feature>
<dbReference type="EMBL" id="WHVB01000023">
    <property type="protein sequence ID" value="KAF8471443.1"/>
    <property type="molecule type" value="Genomic_DNA"/>
</dbReference>
<reference evidence="4" key="1">
    <citation type="submission" date="2019-10" db="EMBL/GenBank/DDBJ databases">
        <authorList>
            <consortium name="DOE Joint Genome Institute"/>
            <person name="Kuo A."/>
            <person name="Miyauchi S."/>
            <person name="Kiss E."/>
            <person name="Drula E."/>
            <person name="Kohler A."/>
            <person name="Sanchez-Garcia M."/>
            <person name="Andreopoulos B."/>
            <person name="Barry K.W."/>
            <person name="Bonito G."/>
            <person name="Buee M."/>
            <person name="Carver A."/>
            <person name="Chen C."/>
            <person name="Cichocki N."/>
            <person name="Clum A."/>
            <person name="Culley D."/>
            <person name="Crous P.W."/>
            <person name="Fauchery L."/>
            <person name="Girlanda M."/>
            <person name="Hayes R."/>
            <person name="Keri Z."/>
            <person name="LaButti K."/>
            <person name="Lipzen A."/>
            <person name="Lombard V."/>
            <person name="Magnuson J."/>
            <person name="Maillard F."/>
            <person name="Morin E."/>
            <person name="Murat C."/>
            <person name="Nolan M."/>
            <person name="Ohm R."/>
            <person name="Pangilinan J."/>
            <person name="Pereira M."/>
            <person name="Perotto S."/>
            <person name="Peter M."/>
            <person name="Riley R."/>
            <person name="Sitrit Y."/>
            <person name="Stielow B."/>
            <person name="Szollosi G."/>
            <person name="Zifcakova L."/>
            <person name="Stursova M."/>
            <person name="Spatafora J.W."/>
            <person name="Tedersoo L."/>
            <person name="Vaario L.-M."/>
            <person name="Yamada A."/>
            <person name="Yan M."/>
            <person name="Wang P."/>
            <person name="Xu J."/>
            <person name="Bruns T."/>
            <person name="Baldrian P."/>
            <person name="Vilgalys R."/>
            <person name="Henrissat B."/>
            <person name="Grigoriev I.V."/>
            <person name="Hibbett D."/>
            <person name="Nagy L.G."/>
            <person name="Martin F.M."/>
        </authorList>
    </citation>
    <scope>NUCLEOTIDE SEQUENCE</scope>
    <source>
        <strain evidence="4">Prilba</strain>
    </source>
</reference>
<comment type="caution">
    <text evidence="4">The sequence shown here is derived from an EMBL/GenBank/DDBJ whole genome shotgun (WGS) entry which is preliminary data.</text>
</comment>
<feature type="region of interest" description="Disordered" evidence="1">
    <location>
        <begin position="1"/>
        <end position="44"/>
    </location>
</feature>
<evidence type="ECO:0000256" key="1">
    <source>
        <dbReference type="SAM" id="MobiDB-lite"/>
    </source>
</evidence>
<dbReference type="Proteomes" id="UP000759537">
    <property type="component" value="Unassembled WGS sequence"/>
</dbReference>
<evidence type="ECO:0000313" key="4">
    <source>
        <dbReference type="EMBL" id="KAF8471443.1"/>
    </source>
</evidence>
<evidence type="ECO:0000259" key="3">
    <source>
        <dbReference type="Pfam" id="PF20153"/>
    </source>
</evidence>
<dbReference type="InterPro" id="IPR045338">
    <property type="entry name" value="DUF6535"/>
</dbReference>